<reference evidence="19" key="1">
    <citation type="submission" date="2018-05" db="EMBL/GenBank/DDBJ databases">
        <authorList>
            <person name="Lanie J.A."/>
            <person name="Ng W.-L."/>
            <person name="Kazmierczak K.M."/>
            <person name="Andrzejewski T.M."/>
            <person name="Davidsen T.M."/>
            <person name="Wayne K.J."/>
            <person name="Tettelin H."/>
            <person name="Glass J.I."/>
            <person name="Rusch D."/>
            <person name="Podicherti R."/>
            <person name="Tsui H.-C.T."/>
            <person name="Winkler M.E."/>
        </authorList>
    </citation>
    <scope>NUCLEOTIDE SEQUENCE</scope>
</reference>
<keyword evidence="7" id="KW-0285">Flavoprotein</keyword>
<evidence type="ECO:0000256" key="1">
    <source>
        <dbReference type="ARBA" id="ARBA00001966"/>
    </source>
</evidence>
<evidence type="ECO:0000256" key="16">
    <source>
        <dbReference type="ARBA" id="ARBA00052682"/>
    </source>
</evidence>
<dbReference type="PANTHER" id="PTHR10617:SF107">
    <property type="entry name" value="ELECTRON TRANSFER FLAVOPROTEIN-UBIQUINONE OXIDOREDUCTASE, MITOCHONDRIAL"/>
    <property type="match status" value="1"/>
</dbReference>
<dbReference type="GO" id="GO:0004174">
    <property type="term" value="F:electron-transferring-flavoprotein dehydrogenase activity"/>
    <property type="evidence" value="ECO:0007669"/>
    <property type="project" value="UniProtKB-EC"/>
</dbReference>
<keyword evidence="8" id="KW-0479">Metal-binding</keyword>
<keyword evidence="10" id="KW-0249">Electron transport</keyword>
<evidence type="ECO:0000256" key="8">
    <source>
        <dbReference type="ARBA" id="ARBA00022723"/>
    </source>
</evidence>
<dbReference type="InterPro" id="IPR036188">
    <property type="entry name" value="FAD/NAD-bd_sf"/>
</dbReference>
<keyword evidence="12" id="KW-0408">Iron</keyword>
<dbReference type="SUPFAM" id="SSF54373">
    <property type="entry name" value="FAD-linked reductases, C-terminal domain"/>
    <property type="match status" value="1"/>
</dbReference>
<dbReference type="EC" id="1.5.5.1" evidence="4"/>
<keyword evidence="14" id="KW-0830">Ubiquinone</keyword>
<organism evidence="19">
    <name type="scientific">marine metagenome</name>
    <dbReference type="NCBI Taxonomy" id="408172"/>
    <lineage>
        <taxon>unclassified sequences</taxon>
        <taxon>metagenomes</taxon>
        <taxon>ecological metagenomes</taxon>
    </lineage>
</organism>
<evidence type="ECO:0000256" key="5">
    <source>
        <dbReference type="ARBA" id="ARBA00022448"/>
    </source>
</evidence>
<keyword evidence="11" id="KW-0560">Oxidoreductase</keyword>
<dbReference type="InterPro" id="IPR040156">
    <property type="entry name" value="ETF-QO"/>
</dbReference>
<evidence type="ECO:0000256" key="13">
    <source>
        <dbReference type="ARBA" id="ARBA00023014"/>
    </source>
</evidence>
<keyword evidence="5" id="KW-0813">Transport</keyword>
<keyword evidence="6" id="KW-0004">4Fe-4S</keyword>
<evidence type="ECO:0000256" key="12">
    <source>
        <dbReference type="ARBA" id="ARBA00023004"/>
    </source>
</evidence>
<dbReference type="InterPro" id="IPR049398">
    <property type="entry name" value="ETF-QO/FixC_UQ-bd"/>
</dbReference>
<keyword evidence="13" id="KW-0411">Iron-sulfur</keyword>
<dbReference type="SUPFAM" id="SSF51905">
    <property type="entry name" value="FAD/NAD(P)-binding domain"/>
    <property type="match status" value="1"/>
</dbReference>
<dbReference type="FunFam" id="3.30.70.20:FF:000012">
    <property type="entry name" value="Electron transfer flavoprotein-ubiquinone oxidoreductase, mitochondrial"/>
    <property type="match status" value="1"/>
</dbReference>
<evidence type="ECO:0000256" key="4">
    <source>
        <dbReference type="ARBA" id="ARBA00012696"/>
    </source>
</evidence>
<evidence type="ECO:0000259" key="17">
    <source>
        <dbReference type="Pfam" id="PF05187"/>
    </source>
</evidence>
<dbReference type="GO" id="GO:0046872">
    <property type="term" value="F:metal ion binding"/>
    <property type="evidence" value="ECO:0007669"/>
    <property type="project" value="UniProtKB-KW"/>
</dbReference>
<evidence type="ECO:0000256" key="11">
    <source>
        <dbReference type="ARBA" id="ARBA00023002"/>
    </source>
</evidence>
<dbReference type="Pfam" id="PF13450">
    <property type="entry name" value="NAD_binding_8"/>
    <property type="match status" value="1"/>
</dbReference>
<dbReference type="Gene3D" id="3.30.9.90">
    <property type="match status" value="1"/>
</dbReference>
<proteinExistence type="predicted"/>
<evidence type="ECO:0000256" key="14">
    <source>
        <dbReference type="ARBA" id="ARBA00023075"/>
    </source>
</evidence>
<dbReference type="SUPFAM" id="SSF54862">
    <property type="entry name" value="4Fe-4S ferredoxins"/>
    <property type="match status" value="1"/>
</dbReference>
<gene>
    <name evidence="19" type="ORF">METZ01_LOCUS67834</name>
</gene>
<evidence type="ECO:0000259" key="18">
    <source>
        <dbReference type="Pfam" id="PF21162"/>
    </source>
</evidence>
<dbReference type="EMBL" id="UINC01004527">
    <property type="protein sequence ID" value="SVA14980.1"/>
    <property type="molecule type" value="Genomic_DNA"/>
</dbReference>
<dbReference type="AlphaFoldDB" id="A0A381TFZ5"/>
<comment type="catalytic activity">
    <reaction evidence="16">
        <text>a ubiquinone + reduced [electron-transfer flavoprotein] = a ubiquinol + oxidized [electron-transfer flavoprotein] + H(+)</text>
        <dbReference type="Rhea" id="RHEA:24052"/>
        <dbReference type="Rhea" id="RHEA-COMP:9565"/>
        <dbReference type="Rhea" id="RHEA-COMP:9566"/>
        <dbReference type="Rhea" id="RHEA-COMP:10685"/>
        <dbReference type="Rhea" id="RHEA-COMP:10686"/>
        <dbReference type="ChEBI" id="CHEBI:15378"/>
        <dbReference type="ChEBI" id="CHEBI:16389"/>
        <dbReference type="ChEBI" id="CHEBI:17976"/>
        <dbReference type="ChEBI" id="CHEBI:57692"/>
        <dbReference type="ChEBI" id="CHEBI:58307"/>
        <dbReference type="EC" id="1.5.5.1"/>
    </reaction>
</comment>
<comment type="cofactor">
    <cofactor evidence="2">
        <name>FAD</name>
        <dbReference type="ChEBI" id="CHEBI:57692"/>
    </cofactor>
</comment>
<evidence type="ECO:0000256" key="3">
    <source>
        <dbReference type="ARBA" id="ARBA00002819"/>
    </source>
</evidence>
<dbReference type="Gene3D" id="3.50.50.60">
    <property type="entry name" value="FAD/NAD(P)-binding domain"/>
    <property type="match status" value="1"/>
</dbReference>
<evidence type="ECO:0000256" key="10">
    <source>
        <dbReference type="ARBA" id="ARBA00022982"/>
    </source>
</evidence>
<comment type="cofactor">
    <cofactor evidence="1">
        <name>[4Fe-4S] cluster</name>
        <dbReference type="ChEBI" id="CHEBI:49883"/>
    </cofactor>
</comment>
<evidence type="ECO:0000256" key="2">
    <source>
        <dbReference type="ARBA" id="ARBA00001974"/>
    </source>
</evidence>
<dbReference type="InterPro" id="IPR007859">
    <property type="entry name" value="ETF-QO/FixX_C"/>
</dbReference>
<name>A0A381TFZ5_9ZZZZ</name>
<evidence type="ECO:0000313" key="19">
    <source>
        <dbReference type="EMBL" id="SVA14980.1"/>
    </source>
</evidence>
<keyword evidence="9" id="KW-0274">FAD</keyword>
<dbReference type="Pfam" id="PF21162">
    <property type="entry name" value="ETFQO_UQ-bd"/>
    <property type="match status" value="1"/>
</dbReference>
<dbReference type="Pfam" id="PF05187">
    <property type="entry name" value="Fer4_ETF_QO"/>
    <property type="match status" value="1"/>
</dbReference>
<evidence type="ECO:0000256" key="15">
    <source>
        <dbReference type="ARBA" id="ARBA00032754"/>
    </source>
</evidence>
<sequence>MSRESMEFDVVVVGAGPAGLSASIRLMQLSNDNNLDLSVCLLEKGSEIGAHIISGAVIETRSLDELLPDWDEGNNFLQTPVIDDKMLFLTGENTSISVPKFLMPKTMMNHGNRIISLGSMCQYLGREAESLGVNVFPGFPAVDLIEEEGKIVGVITGDMGLDKDGEPKDGYEMGYELRAKQTIFSEGCRGNLGKQLIKKYSLDENSDPQHYGIGFKEVWSIDPEKHSEGLVMHTAGFPLDNNTEGGGFIYHAPNHQVFIGLIVSLDYANPNLSPFEEFQRWKTHSELKELLKDGERISYGARALNKGGIQSIPKLTFPGGVMIGCDAGFMNGAKIKGTHTAMKTGIIAAETYIQSIENETQSDEIDTFEDHLKQSWVFDELHRARNFSPFQKKFGLLLGSIFIWIDQNLFFGKLPFTLSAKGEDYAKLSPFDKAAKKNYLKPDNIVTFDRTSSIYLSGVNHEEDQPCHLHLNDPTIPIQKNLPEFGEPARLYCPAGVYEVLESESGEPYFQINAQNCIHCKTCDIKDPSQNIDWRCPEGAGGPNYTDM</sequence>
<feature type="domain" description="ETF-QO/FixX C-terminal" evidence="17">
    <location>
        <begin position="445"/>
        <end position="546"/>
    </location>
</feature>
<accession>A0A381TFZ5</accession>
<dbReference type="PANTHER" id="PTHR10617">
    <property type="entry name" value="ELECTRON TRANSFER FLAVOPROTEIN-UBIQUINONE OXIDOREDUCTASE"/>
    <property type="match status" value="1"/>
</dbReference>
<dbReference type="GO" id="GO:0005739">
    <property type="term" value="C:mitochondrion"/>
    <property type="evidence" value="ECO:0007669"/>
    <property type="project" value="UniProtKB-ARBA"/>
</dbReference>
<evidence type="ECO:0000256" key="7">
    <source>
        <dbReference type="ARBA" id="ARBA00022630"/>
    </source>
</evidence>
<comment type="function">
    <text evidence="3">Accepts electrons from ETF and reduces ubiquinone.</text>
</comment>
<evidence type="ECO:0000256" key="9">
    <source>
        <dbReference type="ARBA" id="ARBA00022827"/>
    </source>
</evidence>
<protein>
    <recommendedName>
        <fullName evidence="4">electron-transferring-flavoprotein dehydrogenase</fullName>
        <ecNumber evidence="4">1.5.5.1</ecNumber>
    </recommendedName>
    <alternativeName>
        <fullName evidence="15">Electron-transferring-flavoprotein dehydrogenase</fullName>
    </alternativeName>
</protein>
<evidence type="ECO:0000256" key="6">
    <source>
        <dbReference type="ARBA" id="ARBA00022485"/>
    </source>
</evidence>
<dbReference type="GO" id="GO:0051539">
    <property type="term" value="F:4 iron, 4 sulfur cluster binding"/>
    <property type="evidence" value="ECO:0007669"/>
    <property type="project" value="UniProtKB-KW"/>
</dbReference>
<dbReference type="Gene3D" id="3.30.70.20">
    <property type="match status" value="1"/>
</dbReference>
<feature type="domain" description="ETF-QO/FixC ubiquinone-binding" evidence="18">
    <location>
        <begin position="211"/>
        <end position="304"/>
    </location>
</feature>